<dbReference type="EMBL" id="FUEG01000008">
    <property type="protein sequence ID" value="SJL07157.1"/>
    <property type="molecule type" value="Genomic_DNA"/>
</dbReference>
<protein>
    <submittedName>
        <fullName evidence="2">Uncharacterized protein</fullName>
    </submittedName>
</protein>
<name>A0A284REG3_ARMOS</name>
<evidence type="ECO:0000313" key="2">
    <source>
        <dbReference type="EMBL" id="SJL07157.1"/>
    </source>
</evidence>
<dbReference type="Proteomes" id="UP000219338">
    <property type="component" value="Unassembled WGS sequence"/>
</dbReference>
<dbReference type="OMA" id="DQAGQNG"/>
<dbReference type="OrthoDB" id="2757352at2759"/>
<reference evidence="3" key="1">
    <citation type="journal article" date="2017" name="Nat. Ecol. Evol.">
        <title>Genome expansion and lineage-specific genetic innovations in the forest pathogenic fungi Armillaria.</title>
        <authorList>
            <person name="Sipos G."/>
            <person name="Prasanna A.N."/>
            <person name="Walter M.C."/>
            <person name="O'Connor E."/>
            <person name="Balint B."/>
            <person name="Krizsan K."/>
            <person name="Kiss B."/>
            <person name="Hess J."/>
            <person name="Varga T."/>
            <person name="Slot J."/>
            <person name="Riley R."/>
            <person name="Boka B."/>
            <person name="Rigling D."/>
            <person name="Barry K."/>
            <person name="Lee J."/>
            <person name="Mihaltcheva S."/>
            <person name="LaButti K."/>
            <person name="Lipzen A."/>
            <person name="Waldron R."/>
            <person name="Moloney N.M."/>
            <person name="Sperisen C."/>
            <person name="Kredics L."/>
            <person name="Vagvoelgyi C."/>
            <person name="Patrignani A."/>
            <person name="Fitzpatrick D."/>
            <person name="Nagy I."/>
            <person name="Doyle S."/>
            <person name="Anderson J.B."/>
            <person name="Grigoriev I.V."/>
            <person name="Gueldener U."/>
            <person name="Muensterkoetter M."/>
            <person name="Nagy L.G."/>
        </authorList>
    </citation>
    <scope>NUCLEOTIDE SEQUENCE [LARGE SCALE GENOMIC DNA]</scope>
    <source>
        <strain evidence="3">C18/9</strain>
    </source>
</reference>
<evidence type="ECO:0000256" key="1">
    <source>
        <dbReference type="SAM" id="MobiDB-lite"/>
    </source>
</evidence>
<sequence length="80" mass="8424">MSKHSDSTTCLIPKDGTSSKKGETKTTTLLSSLFKKSTESDTSKDNSENTAPSLDKASDFKDQAGQNGWAAPTATRPSLG</sequence>
<organism evidence="2 3">
    <name type="scientific">Armillaria ostoyae</name>
    <name type="common">Armillaria root rot fungus</name>
    <dbReference type="NCBI Taxonomy" id="47428"/>
    <lineage>
        <taxon>Eukaryota</taxon>
        <taxon>Fungi</taxon>
        <taxon>Dikarya</taxon>
        <taxon>Basidiomycota</taxon>
        <taxon>Agaricomycotina</taxon>
        <taxon>Agaricomycetes</taxon>
        <taxon>Agaricomycetidae</taxon>
        <taxon>Agaricales</taxon>
        <taxon>Marasmiineae</taxon>
        <taxon>Physalacriaceae</taxon>
        <taxon>Armillaria</taxon>
    </lineage>
</organism>
<keyword evidence="3" id="KW-1185">Reference proteome</keyword>
<feature type="compositionally biased region" description="Basic and acidic residues" evidence="1">
    <location>
        <begin position="36"/>
        <end position="47"/>
    </location>
</feature>
<feature type="compositionally biased region" description="Low complexity" evidence="1">
    <location>
        <begin position="25"/>
        <end position="35"/>
    </location>
</feature>
<dbReference type="AlphaFoldDB" id="A0A284REG3"/>
<accession>A0A284REG3</accession>
<proteinExistence type="predicted"/>
<gene>
    <name evidence="2" type="ORF">ARMOST_10500</name>
</gene>
<evidence type="ECO:0000313" key="3">
    <source>
        <dbReference type="Proteomes" id="UP000219338"/>
    </source>
</evidence>
<feature type="region of interest" description="Disordered" evidence="1">
    <location>
        <begin position="1"/>
        <end position="80"/>
    </location>
</feature>